<sequence>MATTTTKSGTIIPHLYILHGWAYDSQKWEILQRALEKTNIEATLLRIPGLTSPLDRPYDISDYISWIDTSIEKKTPVILLGHSNGGRLAFHYALEHPSNISHLILIDSAGVEHTDIVSQMKKNALLLLAKMGKKVTRSNFLRNLLYTIAREKDYQEASPVMRKTMQNLLAADHNFPFSKIAVPTALIWGEKDTITPLVDGLTMHAKIKNSKMYTIPEARHAPQFTHPERIVKIIEEIIERISKDSI</sequence>
<dbReference type="PRINTS" id="PR00111">
    <property type="entry name" value="ABHYDROLASE"/>
</dbReference>
<proteinExistence type="predicted"/>
<evidence type="ECO:0000259" key="1">
    <source>
        <dbReference type="Pfam" id="PF12697"/>
    </source>
</evidence>
<comment type="caution">
    <text evidence="2">The sequence shown here is derived from an EMBL/GenBank/DDBJ whole genome shotgun (WGS) entry which is preliminary data.</text>
</comment>
<dbReference type="InterPro" id="IPR029058">
    <property type="entry name" value="AB_hydrolase_fold"/>
</dbReference>
<dbReference type="InterPro" id="IPR000073">
    <property type="entry name" value="AB_hydrolase_1"/>
</dbReference>
<dbReference type="Gene3D" id="3.40.50.1820">
    <property type="entry name" value="alpha/beta hydrolase"/>
    <property type="match status" value="1"/>
</dbReference>
<evidence type="ECO:0000313" key="2">
    <source>
        <dbReference type="EMBL" id="OGK17260.1"/>
    </source>
</evidence>
<dbReference type="SUPFAM" id="SSF53474">
    <property type="entry name" value="alpha/beta-Hydrolases"/>
    <property type="match status" value="1"/>
</dbReference>
<dbReference type="InterPro" id="IPR050266">
    <property type="entry name" value="AB_hydrolase_sf"/>
</dbReference>
<dbReference type="EMBL" id="MFZH01000048">
    <property type="protein sequence ID" value="OGK17260.1"/>
    <property type="molecule type" value="Genomic_DNA"/>
</dbReference>
<dbReference type="AlphaFoldDB" id="A0A1F7GE88"/>
<reference evidence="2 3" key="1">
    <citation type="journal article" date="2016" name="Nat. Commun.">
        <title>Thousands of microbial genomes shed light on interconnected biogeochemical processes in an aquifer system.</title>
        <authorList>
            <person name="Anantharaman K."/>
            <person name="Brown C.T."/>
            <person name="Hug L.A."/>
            <person name="Sharon I."/>
            <person name="Castelle C.J."/>
            <person name="Probst A.J."/>
            <person name="Thomas B.C."/>
            <person name="Singh A."/>
            <person name="Wilkins M.J."/>
            <person name="Karaoz U."/>
            <person name="Brodie E.L."/>
            <person name="Williams K.H."/>
            <person name="Hubbard S.S."/>
            <person name="Banfield J.F."/>
        </authorList>
    </citation>
    <scope>NUCLEOTIDE SEQUENCE [LARGE SCALE GENOMIC DNA]</scope>
</reference>
<feature type="domain" description="AB hydrolase-1" evidence="1">
    <location>
        <begin position="17"/>
        <end position="232"/>
    </location>
</feature>
<accession>A0A1F7GE88</accession>
<gene>
    <name evidence="2" type="ORF">A2799_03405</name>
</gene>
<organism evidence="2 3">
    <name type="scientific">Candidatus Roizmanbacteria bacterium RIFCSPHIGHO2_01_FULL_39_24</name>
    <dbReference type="NCBI Taxonomy" id="1802032"/>
    <lineage>
        <taxon>Bacteria</taxon>
        <taxon>Candidatus Roizmaniibacteriota</taxon>
    </lineage>
</organism>
<dbReference type="Proteomes" id="UP000176850">
    <property type="component" value="Unassembled WGS sequence"/>
</dbReference>
<dbReference type="GO" id="GO:0016020">
    <property type="term" value="C:membrane"/>
    <property type="evidence" value="ECO:0007669"/>
    <property type="project" value="TreeGrafter"/>
</dbReference>
<dbReference type="PANTHER" id="PTHR43798:SF33">
    <property type="entry name" value="HYDROLASE, PUTATIVE (AFU_ORTHOLOGUE AFUA_2G14860)-RELATED"/>
    <property type="match status" value="1"/>
</dbReference>
<name>A0A1F7GE88_9BACT</name>
<dbReference type="PANTHER" id="PTHR43798">
    <property type="entry name" value="MONOACYLGLYCEROL LIPASE"/>
    <property type="match status" value="1"/>
</dbReference>
<protein>
    <recommendedName>
        <fullName evidence="1">AB hydrolase-1 domain-containing protein</fullName>
    </recommendedName>
</protein>
<evidence type="ECO:0000313" key="3">
    <source>
        <dbReference type="Proteomes" id="UP000176850"/>
    </source>
</evidence>
<dbReference type="Pfam" id="PF12697">
    <property type="entry name" value="Abhydrolase_6"/>
    <property type="match status" value="1"/>
</dbReference>